<dbReference type="RefSeq" id="WP_171782624.1">
    <property type="nucleotide sequence ID" value="NZ_BAAAML010000002.1"/>
</dbReference>
<feature type="domain" description="YCII-related" evidence="2">
    <location>
        <begin position="33"/>
        <end position="99"/>
    </location>
</feature>
<evidence type="ECO:0000313" key="4">
    <source>
        <dbReference type="Proteomes" id="UP000757540"/>
    </source>
</evidence>
<dbReference type="InterPro" id="IPR005545">
    <property type="entry name" value="YCII"/>
</dbReference>
<evidence type="ECO:0000313" key="3">
    <source>
        <dbReference type="EMBL" id="NOV96444.1"/>
    </source>
</evidence>
<sequence>MTTYTVLLPGSDDSWENATAEQKATVVGLHETFARLMAERGHRITGGEELMPAHTATTVRQDAAGNISVTDGPYAEAAEHISGFYTVESDDLDDLLQVCGVLAGTALPGTQDVVEVRQVVDHSGDAGA</sequence>
<proteinExistence type="inferred from homology"/>
<comment type="similarity">
    <text evidence="1">Belongs to the YciI family.</text>
</comment>
<keyword evidence="4" id="KW-1185">Reference proteome</keyword>
<protein>
    <recommendedName>
        <fullName evidence="2">YCII-related domain-containing protein</fullName>
    </recommendedName>
</protein>
<organism evidence="3 4">
    <name type="scientific">Isoptericola halotolerans</name>
    <dbReference type="NCBI Taxonomy" id="300560"/>
    <lineage>
        <taxon>Bacteria</taxon>
        <taxon>Bacillati</taxon>
        <taxon>Actinomycetota</taxon>
        <taxon>Actinomycetes</taxon>
        <taxon>Micrococcales</taxon>
        <taxon>Promicromonosporaceae</taxon>
        <taxon>Isoptericola</taxon>
    </lineage>
</organism>
<dbReference type="PANTHER" id="PTHR35174:SF3">
    <property type="entry name" value="BLL7171 PROTEIN"/>
    <property type="match status" value="1"/>
</dbReference>
<gene>
    <name evidence="3" type="ORF">HDG69_000997</name>
</gene>
<dbReference type="SUPFAM" id="SSF54909">
    <property type="entry name" value="Dimeric alpha+beta barrel"/>
    <property type="match status" value="1"/>
</dbReference>
<evidence type="ECO:0000259" key="2">
    <source>
        <dbReference type="Pfam" id="PF03795"/>
    </source>
</evidence>
<dbReference type="Pfam" id="PF03795">
    <property type="entry name" value="YCII"/>
    <property type="match status" value="1"/>
</dbReference>
<dbReference type="EMBL" id="JABEZU010000001">
    <property type="protein sequence ID" value="NOV96444.1"/>
    <property type="molecule type" value="Genomic_DNA"/>
</dbReference>
<comment type="caution">
    <text evidence="3">The sequence shown here is derived from an EMBL/GenBank/DDBJ whole genome shotgun (WGS) entry which is preliminary data.</text>
</comment>
<evidence type="ECO:0000256" key="1">
    <source>
        <dbReference type="ARBA" id="ARBA00007689"/>
    </source>
</evidence>
<dbReference type="Proteomes" id="UP000757540">
    <property type="component" value="Unassembled WGS sequence"/>
</dbReference>
<name>A0ABX2A197_9MICO</name>
<reference evidence="3 4" key="1">
    <citation type="submission" date="2020-05" db="EMBL/GenBank/DDBJ databases">
        <title>Genomic Encyclopedia of Type Strains, Phase III (KMG-III): the genomes of soil and plant-associated and newly described type strains.</title>
        <authorList>
            <person name="Whitman W."/>
        </authorList>
    </citation>
    <scope>NUCLEOTIDE SEQUENCE [LARGE SCALE GENOMIC DNA]</scope>
    <source>
        <strain evidence="3 4">KCTC 19046</strain>
    </source>
</reference>
<dbReference type="PANTHER" id="PTHR35174">
    <property type="entry name" value="BLL7171 PROTEIN-RELATED"/>
    <property type="match status" value="1"/>
</dbReference>
<accession>A0ABX2A197</accession>
<dbReference type="Gene3D" id="3.30.70.1060">
    <property type="entry name" value="Dimeric alpha+beta barrel"/>
    <property type="match status" value="1"/>
</dbReference>
<dbReference type="InterPro" id="IPR011008">
    <property type="entry name" value="Dimeric_a/b-barrel"/>
</dbReference>